<evidence type="ECO:0000313" key="14">
    <source>
        <dbReference type="EMBL" id="MEM5948983.1"/>
    </source>
</evidence>
<dbReference type="InterPro" id="IPR008909">
    <property type="entry name" value="DALR_anticod-bd"/>
</dbReference>
<evidence type="ECO:0000256" key="4">
    <source>
        <dbReference type="ARBA" id="ARBA00022490"/>
    </source>
</evidence>
<evidence type="ECO:0000313" key="15">
    <source>
        <dbReference type="Proteomes" id="UP001466331"/>
    </source>
</evidence>
<dbReference type="InterPro" id="IPR009080">
    <property type="entry name" value="tRNAsynth_Ia_anticodon-bd"/>
</dbReference>
<evidence type="ECO:0000256" key="7">
    <source>
        <dbReference type="ARBA" id="ARBA00022840"/>
    </source>
</evidence>
<keyword evidence="9 12" id="KW-0030">Aminoacyl-tRNA synthetase</keyword>
<evidence type="ECO:0000256" key="6">
    <source>
        <dbReference type="ARBA" id="ARBA00022741"/>
    </source>
</evidence>
<protein>
    <recommendedName>
        <fullName evidence="3 11">Arginine--tRNA ligase</fullName>
        <ecNumber evidence="2 11">6.1.1.19</ecNumber>
    </recommendedName>
</protein>
<organism evidence="14 15">
    <name type="scientific">Rarispira pelagica</name>
    <dbReference type="NCBI Taxonomy" id="3141764"/>
    <lineage>
        <taxon>Bacteria</taxon>
        <taxon>Pseudomonadati</taxon>
        <taxon>Spirochaetota</taxon>
        <taxon>Spirochaetia</taxon>
        <taxon>Winmispirales</taxon>
        <taxon>Winmispiraceae</taxon>
        <taxon>Rarispira</taxon>
    </lineage>
</organism>
<evidence type="ECO:0000256" key="10">
    <source>
        <dbReference type="ARBA" id="ARBA00049339"/>
    </source>
</evidence>
<dbReference type="Gene3D" id="1.10.730.10">
    <property type="entry name" value="Isoleucyl-tRNA Synthetase, Domain 1"/>
    <property type="match status" value="1"/>
</dbReference>
<proteinExistence type="inferred from homology"/>
<comment type="similarity">
    <text evidence="1 12">Belongs to the class-I aminoacyl-tRNA synthetase family.</text>
</comment>
<keyword evidence="15" id="KW-1185">Reference proteome</keyword>
<evidence type="ECO:0000256" key="9">
    <source>
        <dbReference type="ARBA" id="ARBA00023146"/>
    </source>
</evidence>
<keyword evidence="4" id="KW-0963">Cytoplasm</keyword>
<dbReference type="PANTHER" id="PTHR11956:SF5">
    <property type="entry name" value="ARGININE--TRNA LIGASE, CYTOPLASMIC"/>
    <property type="match status" value="1"/>
</dbReference>
<dbReference type="Pfam" id="PF00750">
    <property type="entry name" value="tRNA-synt_1d"/>
    <property type="match status" value="1"/>
</dbReference>
<dbReference type="GO" id="GO:0004814">
    <property type="term" value="F:arginine-tRNA ligase activity"/>
    <property type="evidence" value="ECO:0007669"/>
    <property type="project" value="UniProtKB-EC"/>
</dbReference>
<feature type="domain" description="DALR anticodon binding" evidence="13">
    <location>
        <begin position="406"/>
        <end position="523"/>
    </location>
</feature>
<sequence>TSPQNIASELADFLLEKYPDAIIKTAGGYLNIFLDKKNISAEIAADVINAGENYGKQDLFSSQKIMIEFSCPNTNKPLHLGHMRNNILGESISRLFSFLGADVCKVNLINDRGIHICKSMLAYKELGNGETPESAGKKSDHFVGDYYVKFNQWASSDDSAEEKAREMLRRWENGDQEVMSLWKRMNEWAIDGINKTYKRTGISFDRVYYESQTYLLGKDLVLKGLDNGVFYKENDGSVWVDLSEIGLDKKVLLRKDGTSLYLTQDLGTAVSRHEDWPFERLIYVVASEQNYHFKVLFYVLKKLGYDWAENLYHLSYGMVNLPEGKMKSREGTVVDADNLLDQLVEMAKAEIEEKGKLEQGDDADKAAEAIALGALHYFLLQVSPNKDMIFDPRESISLTGNTGPYLQYMGARISSMLRKAPELVVSPEEVDTSRLNQASEWELMSLMGEFPEILASAARDYNPSLIVSYLYDVGKLFSRYYHDNPIITNEDKETAKARLLLARCVLNVLKAGFKLLNIPFLER</sequence>
<evidence type="ECO:0000256" key="12">
    <source>
        <dbReference type="RuleBase" id="RU363038"/>
    </source>
</evidence>
<dbReference type="InterPro" id="IPR001278">
    <property type="entry name" value="Arg-tRNA-ligase"/>
</dbReference>
<dbReference type="PROSITE" id="PS00178">
    <property type="entry name" value="AA_TRNA_LIGASE_I"/>
    <property type="match status" value="1"/>
</dbReference>
<keyword evidence="5 12" id="KW-0436">Ligase</keyword>
<comment type="catalytic activity">
    <reaction evidence="10">
        <text>tRNA(Arg) + L-arginine + ATP = L-arginyl-tRNA(Arg) + AMP + diphosphate</text>
        <dbReference type="Rhea" id="RHEA:20301"/>
        <dbReference type="Rhea" id="RHEA-COMP:9658"/>
        <dbReference type="Rhea" id="RHEA-COMP:9673"/>
        <dbReference type="ChEBI" id="CHEBI:30616"/>
        <dbReference type="ChEBI" id="CHEBI:32682"/>
        <dbReference type="ChEBI" id="CHEBI:33019"/>
        <dbReference type="ChEBI" id="CHEBI:78442"/>
        <dbReference type="ChEBI" id="CHEBI:78513"/>
        <dbReference type="ChEBI" id="CHEBI:456215"/>
        <dbReference type="EC" id="6.1.1.19"/>
    </reaction>
</comment>
<dbReference type="Gene3D" id="3.30.1360.70">
    <property type="entry name" value="Arginyl tRNA synthetase N-terminal domain"/>
    <property type="match status" value="1"/>
</dbReference>
<dbReference type="InterPro" id="IPR036695">
    <property type="entry name" value="Arg-tRNA-synth_N_sf"/>
</dbReference>
<name>A0ABU9UE85_9SPIR</name>
<dbReference type="EC" id="6.1.1.19" evidence="2 11"/>
<dbReference type="RefSeq" id="WP_420070433.1">
    <property type="nucleotide sequence ID" value="NZ_JBCHKQ010000020.1"/>
</dbReference>
<feature type="non-terminal residue" evidence="14">
    <location>
        <position position="523"/>
    </location>
</feature>
<feature type="non-terminal residue" evidence="14">
    <location>
        <position position="1"/>
    </location>
</feature>
<evidence type="ECO:0000256" key="2">
    <source>
        <dbReference type="ARBA" id="ARBA00012837"/>
    </source>
</evidence>
<evidence type="ECO:0000256" key="1">
    <source>
        <dbReference type="ARBA" id="ARBA00005594"/>
    </source>
</evidence>
<dbReference type="Proteomes" id="UP001466331">
    <property type="component" value="Unassembled WGS sequence"/>
</dbReference>
<dbReference type="SUPFAM" id="SSF52374">
    <property type="entry name" value="Nucleotidylyl transferase"/>
    <property type="match status" value="1"/>
</dbReference>
<evidence type="ECO:0000256" key="8">
    <source>
        <dbReference type="ARBA" id="ARBA00022917"/>
    </source>
</evidence>
<keyword evidence="8 12" id="KW-0648">Protein biosynthesis</keyword>
<dbReference type="PRINTS" id="PR01038">
    <property type="entry name" value="TRNASYNTHARG"/>
</dbReference>
<evidence type="ECO:0000256" key="5">
    <source>
        <dbReference type="ARBA" id="ARBA00022598"/>
    </source>
</evidence>
<evidence type="ECO:0000256" key="3">
    <source>
        <dbReference type="ARBA" id="ARBA00020262"/>
    </source>
</evidence>
<gene>
    <name evidence="14" type="primary">argS</name>
    <name evidence="14" type="ORF">WKV44_10590</name>
</gene>
<dbReference type="Pfam" id="PF05746">
    <property type="entry name" value="DALR_1"/>
    <property type="match status" value="1"/>
</dbReference>
<dbReference type="SUPFAM" id="SSF47323">
    <property type="entry name" value="Anticodon-binding domain of a subclass of class I aminoacyl-tRNA synthetases"/>
    <property type="match status" value="1"/>
</dbReference>
<dbReference type="Gene3D" id="3.40.50.620">
    <property type="entry name" value="HUPs"/>
    <property type="match status" value="1"/>
</dbReference>
<evidence type="ECO:0000256" key="11">
    <source>
        <dbReference type="NCBIfam" id="TIGR00456"/>
    </source>
</evidence>
<keyword evidence="7 12" id="KW-0067">ATP-binding</keyword>
<keyword evidence="6 12" id="KW-0547">Nucleotide-binding</keyword>
<reference evidence="14 15" key="1">
    <citation type="submission" date="2024-03" db="EMBL/GenBank/DDBJ databases">
        <title>Ignisphaera cupida sp. nov., a hyperthermophilic hydrolytic archaeon from a hot spring of Kamchatka, and proposal of Ignisphaeraceae fam. nov.</title>
        <authorList>
            <person name="Podosokorskaya O.A."/>
            <person name="Elcheninov A.G."/>
            <person name="Maltseva A.I."/>
            <person name="Zayulina K.S."/>
            <person name="Novikov A."/>
            <person name="Merkel A.Y."/>
        </authorList>
    </citation>
    <scope>NUCLEOTIDE SEQUENCE [LARGE SCALE GENOMIC DNA]</scope>
    <source>
        <strain evidence="14 15">38H-sp</strain>
    </source>
</reference>
<dbReference type="SMART" id="SM00836">
    <property type="entry name" value="DALR_1"/>
    <property type="match status" value="1"/>
</dbReference>
<dbReference type="HAMAP" id="MF_00123">
    <property type="entry name" value="Arg_tRNA_synth"/>
    <property type="match status" value="1"/>
</dbReference>
<dbReference type="InterPro" id="IPR001412">
    <property type="entry name" value="aa-tRNA-synth_I_CS"/>
</dbReference>
<dbReference type="SUPFAM" id="SSF55190">
    <property type="entry name" value="Arginyl-tRNA synthetase (ArgRS), N-terminal 'additional' domain"/>
    <property type="match status" value="1"/>
</dbReference>
<dbReference type="InterPro" id="IPR014729">
    <property type="entry name" value="Rossmann-like_a/b/a_fold"/>
</dbReference>
<dbReference type="CDD" id="cd00671">
    <property type="entry name" value="ArgRS_core"/>
    <property type="match status" value="1"/>
</dbReference>
<comment type="caution">
    <text evidence="14">The sequence shown here is derived from an EMBL/GenBank/DDBJ whole genome shotgun (WGS) entry which is preliminary data.</text>
</comment>
<dbReference type="PANTHER" id="PTHR11956">
    <property type="entry name" value="ARGINYL-TRNA SYNTHETASE"/>
    <property type="match status" value="1"/>
</dbReference>
<dbReference type="InterPro" id="IPR035684">
    <property type="entry name" value="ArgRS_core"/>
</dbReference>
<evidence type="ECO:0000259" key="13">
    <source>
        <dbReference type="SMART" id="SM00836"/>
    </source>
</evidence>
<accession>A0ABU9UE85</accession>
<dbReference type="NCBIfam" id="TIGR00456">
    <property type="entry name" value="argS"/>
    <property type="match status" value="1"/>
</dbReference>
<dbReference type="EMBL" id="JBCHKQ010000020">
    <property type="protein sequence ID" value="MEM5948983.1"/>
    <property type="molecule type" value="Genomic_DNA"/>
</dbReference>